<keyword evidence="4" id="KW-1185">Reference proteome</keyword>
<proteinExistence type="predicted"/>
<feature type="transmembrane region" description="Helical" evidence="2">
    <location>
        <begin position="192"/>
        <end position="219"/>
    </location>
</feature>
<dbReference type="Proteomes" id="UP001501742">
    <property type="component" value="Unassembled WGS sequence"/>
</dbReference>
<evidence type="ECO:0000313" key="3">
    <source>
        <dbReference type="EMBL" id="GAA1494070.1"/>
    </source>
</evidence>
<feature type="region of interest" description="Disordered" evidence="1">
    <location>
        <begin position="350"/>
        <end position="371"/>
    </location>
</feature>
<accession>A0ABP4K598</accession>
<organism evidence="3 4">
    <name type="scientific">Curtobacterium herbarum</name>
    <dbReference type="NCBI Taxonomy" id="150122"/>
    <lineage>
        <taxon>Bacteria</taxon>
        <taxon>Bacillati</taxon>
        <taxon>Actinomycetota</taxon>
        <taxon>Actinomycetes</taxon>
        <taxon>Micrococcales</taxon>
        <taxon>Microbacteriaceae</taxon>
        <taxon>Curtobacterium</taxon>
    </lineage>
</organism>
<comment type="caution">
    <text evidence="3">The sequence shown here is derived from an EMBL/GenBank/DDBJ whole genome shotgun (WGS) entry which is preliminary data.</text>
</comment>
<dbReference type="EMBL" id="BAAAJX010000013">
    <property type="protein sequence ID" value="GAA1494070.1"/>
    <property type="molecule type" value="Genomic_DNA"/>
</dbReference>
<evidence type="ECO:0008006" key="5">
    <source>
        <dbReference type="Google" id="ProtNLM"/>
    </source>
</evidence>
<protein>
    <recommendedName>
        <fullName evidence="5">Integral membrane protein</fullName>
    </recommendedName>
</protein>
<feature type="transmembrane region" description="Helical" evidence="2">
    <location>
        <begin position="156"/>
        <end position="180"/>
    </location>
</feature>
<keyword evidence="2" id="KW-0472">Membrane</keyword>
<reference evidence="4" key="1">
    <citation type="journal article" date="2019" name="Int. J. Syst. Evol. Microbiol.">
        <title>The Global Catalogue of Microorganisms (GCM) 10K type strain sequencing project: providing services to taxonomists for standard genome sequencing and annotation.</title>
        <authorList>
            <consortium name="The Broad Institute Genomics Platform"/>
            <consortium name="The Broad Institute Genome Sequencing Center for Infectious Disease"/>
            <person name="Wu L."/>
            <person name="Ma J."/>
        </authorList>
    </citation>
    <scope>NUCLEOTIDE SEQUENCE [LARGE SCALE GENOMIC DNA]</scope>
    <source>
        <strain evidence="4">JCM 12140</strain>
    </source>
</reference>
<evidence type="ECO:0000256" key="2">
    <source>
        <dbReference type="SAM" id="Phobius"/>
    </source>
</evidence>
<keyword evidence="2" id="KW-0812">Transmembrane</keyword>
<feature type="transmembrane region" description="Helical" evidence="2">
    <location>
        <begin position="50"/>
        <end position="73"/>
    </location>
</feature>
<feature type="transmembrane region" description="Helical" evidence="2">
    <location>
        <begin position="85"/>
        <end position="105"/>
    </location>
</feature>
<name>A0ABP4K598_9MICO</name>
<dbReference type="RefSeq" id="WP_204609835.1">
    <property type="nucleotide sequence ID" value="NZ_BAAAJX010000013.1"/>
</dbReference>
<keyword evidence="2" id="KW-1133">Transmembrane helix</keyword>
<feature type="compositionally biased region" description="Basic and acidic residues" evidence="1">
    <location>
        <begin position="356"/>
        <end position="371"/>
    </location>
</feature>
<gene>
    <name evidence="3" type="ORF">GCM10009627_24160</name>
</gene>
<evidence type="ECO:0000313" key="4">
    <source>
        <dbReference type="Proteomes" id="UP001501742"/>
    </source>
</evidence>
<feature type="transmembrane region" description="Helical" evidence="2">
    <location>
        <begin position="117"/>
        <end position="136"/>
    </location>
</feature>
<evidence type="ECO:0000256" key="1">
    <source>
        <dbReference type="SAM" id="MobiDB-lite"/>
    </source>
</evidence>
<feature type="transmembrane region" description="Helical" evidence="2">
    <location>
        <begin position="6"/>
        <end position="29"/>
    </location>
</feature>
<feature type="transmembrane region" description="Helical" evidence="2">
    <location>
        <begin position="231"/>
        <end position="253"/>
    </location>
</feature>
<sequence>MNVLDDWVFVAGVVTVVSVGLAALSMLSPNVRQPLPAHPDAADQTGPRSMLVPGVLVWALGCTLQAPFVYLWVDGLLGGHNVTNLLYRSAVIIALGCLQVMVIRAEHGERRPVRERLTWGLVLVAVAVQVALFAMSDWAVPDPFLGRYTGEPTRELFAAVLPICVGLYGVQVAAVAFRGLPLYGEWTTRWGVWLIGIAALVDLVWITESLAAGAVRLFVDREFAMAGIVDPLWEVAVVSMASLTAAGVVFAAARPVVVPVWRRLLLLVSLPITDRAMEAHPEFSVYPRSVRRAHAFRSRGEEAEVALYQRWAELEDNIRLRQFRPRWHERGVIRLMGVAATTGVTDSLIDDLSLPDDEHTARDPERIESTP</sequence>